<proteinExistence type="predicted"/>
<keyword evidence="2" id="KW-1133">Transmembrane helix</keyword>
<evidence type="ECO:0000313" key="4">
    <source>
        <dbReference type="Proteomes" id="UP000320235"/>
    </source>
</evidence>
<dbReference type="Proteomes" id="UP000320235">
    <property type="component" value="Unassembled WGS sequence"/>
</dbReference>
<organism evidence="3 4">
    <name type="scientific">Microbacterium kyungheense</name>
    <dbReference type="NCBI Taxonomy" id="1263636"/>
    <lineage>
        <taxon>Bacteria</taxon>
        <taxon>Bacillati</taxon>
        <taxon>Actinomycetota</taxon>
        <taxon>Actinomycetes</taxon>
        <taxon>Micrococcales</taxon>
        <taxon>Microbacteriaceae</taxon>
        <taxon>Microbacterium</taxon>
    </lineage>
</organism>
<accession>A0A543F1S7</accession>
<dbReference type="AlphaFoldDB" id="A0A543F1S7"/>
<feature type="region of interest" description="Disordered" evidence="1">
    <location>
        <begin position="161"/>
        <end position="239"/>
    </location>
</feature>
<comment type="caution">
    <text evidence="3">The sequence shown here is derived from an EMBL/GenBank/DDBJ whole genome shotgun (WGS) entry which is preliminary data.</text>
</comment>
<feature type="compositionally biased region" description="Polar residues" evidence="1">
    <location>
        <begin position="185"/>
        <end position="204"/>
    </location>
</feature>
<name>A0A543F1S7_9MICO</name>
<evidence type="ECO:0000256" key="1">
    <source>
        <dbReference type="SAM" id="MobiDB-lite"/>
    </source>
</evidence>
<protein>
    <submittedName>
        <fullName evidence="3">Uncharacterized protein</fullName>
    </submittedName>
</protein>
<dbReference type="OrthoDB" id="5083864at2"/>
<feature type="transmembrane region" description="Helical" evidence="2">
    <location>
        <begin position="7"/>
        <end position="27"/>
    </location>
</feature>
<evidence type="ECO:0000313" key="3">
    <source>
        <dbReference type="EMBL" id="TQM27750.1"/>
    </source>
</evidence>
<keyword evidence="4" id="KW-1185">Reference proteome</keyword>
<reference evidence="3 4" key="1">
    <citation type="submission" date="2019-06" db="EMBL/GenBank/DDBJ databases">
        <title>Sequencing the genomes of 1000 actinobacteria strains.</title>
        <authorList>
            <person name="Klenk H.-P."/>
        </authorList>
    </citation>
    <scope>NUCLEOTIDE SEQUENCE [LARGE SCALE GENOMIC DNA]</scope>
    <source>
        <strain evidence="3 4">DSM 105492</strain>
    </source>
</reference>
<keyword evidence="2" id="KW-0812">Transmembrane</keyword>
<dbReference type="RefSeq" id="WP_141894066.1">
    <property type="nucleotide sequence ID" value="NZ_BAABLH010000021.1"/>
</dbReference>
<dbReference type="EMBL" id="VFPE01000002">
    <property type="protein sequence ID" value="TQM27750.1"/>
    <property type="molecule type" value="Genomic_DNA"/>
</dbReference>
<gene>
    <name evidence="3" type="ORF">FB391_1778</name>
</gene>
<feature type="compositionally biased region" description="Pro residues" evidence="1">
    <location>
        <begin position="93"/>
        <end position="106"/>
    </location>
</feature>
<sequence>MDARTGLVIGGMTAVAASVAVVCAVAMTNTAALKDTPATTVAAARILVPAASSPSATPSPSPVVPAPVVTPNEAEVVEAPDPTEVVPSVPGESTPPPAAAAAPPAPAAEKSVGDVDAAIEAARATGTWDSLRAWAAARGWSTGRIDALIERLVREATADRLTGSAELQGPGAGEPAQKEAGTAERNGSLQTQVAPSKPQVTQQKTHPEHPANAGSNGNGNGAGPHAKKDQSRNSPDKRD</sequence>
<evidence type="ECO:0000256" key="2">
    <source>
        <dbReference type="SAM" id="Phobius"/>
    </source>
</evidence>
<feature type="region of interest" description="Disordered" evidence="1">
    <location>
        <begin position="80"/>
        <end position="113"/>
    </location>
</feature>
<feature type="compositionally biased region" description="Basic and acidic residues" evidence="1">
    <location>
        <begin position="226"/>
        <end position="239"/>
    </location>
</feature>
<keyword evidence="2" id="KW-0472">Membrane</keyword>